<dbReference type="Proteomes" id="UP000631653">
    <property type="component" value="Unassembled WGS sequence"/>
</dbReference>
<evidence type="ECO:0000313" key="2">
    <source>
        <dbReference type="Proteomes" id="UP000631653"/>
    </source>
</evidence>
<keyword evidence="2" id="KW-1185">Reference proteome</keyword>
<evidence type="ECO:0000313" key="1">
    <source>
        <dbReference type="EMBL" id="NHN88661.1"/>
    </source>
</evidence>
<gene>
    <name evidence="1" type="ORF">GOB81_08465</name>
</gene>
<organism evidence="1 2">
    <name type="scientific">Acetobacter conturbans</name>
    <dbReference type="NCBI Taxonomy" id="1737472"/>
    <lineage>
        <taxon>Bacteria</taxon>
        <taxon>Pseudomonadati</taxon>
        <taxon>Pseudomonadota</taxon>
        <taxon>Alphaproteobacteria</taxon>
        <taxon>Acetobacterales</taxon>
        <taxon>Acetobacteraceae</taxon>
        <taxon>Acetobacter</taxon>
    </lineage>
</organism>
<feature type="non-terminal residue" evidence="1">
    <location>
        <position position="883"/>
    </location>
</feature>
<sequence length="883" mass="86825">MSDNSNISSELGKTTSTAPSVLVQEGGYQLAPISFYPLAGLVLSDGSIDWQAADQSDDPVDTITITKTAGSGTFSTTRILHDSNIASDVTVSSDGNTITYVGSLSNFTKYFEQELGYGVYAQVPETDDFTVSISNSYGTASATTSIVIDSNIDAAQAFISTQPSFSVSDTAGLASSIGGLYRLTTSNLGTSGLSTTQTATLTLSIDTVTAGVGGTLEAISLPSDATVSGNGTTTIAVTGTEAELATILQNDIYFVGNSGSTLLKTDEAQIQTTLTLQETGSSVVQSIGQTLMEYGTLLPFSMAVSAVSPTGSSSASGGSYGLTQSNATYALFPSSTYGVTFTNATGEVSVSLVNSNTAAGTLDLSAASNTGLVGSVSNTTDGTAQTVTATFDNATDATAFLDTAVFDIAQGSAAEGQVTTVTLDASNVSSGVTATAFSENLTVIPTTAPALSGLPASSDPSDAANTPFASAVVTSPGDLPVTVTVTVADAAGTLSSGTASDLTVSGSGSGTLTLKGDVADVQAALRAVTFTATAGLETAETVSFSTSVTNGYTSSTATASTIVEPGLSFSAPATADSLSALLQGVNLSDASATSVTLTVQETSGSGTLSVAADSALNATVSTDGKTVTVTGTVAELTAELASGAITATDPSVMVDSESGNATFSLTASDGSTTVSASSTVSVAGSATFLTSGNTITTSNNADVSVALTNTAAGTFINAGASTLTLKNDNAGSNGTTVTMSGNGIVDATETGTSGDSFIMGADGGSNTLNIANTGSGSTTVTADGKTQTVNAADSTSQVVVFGSASQVNYTGGTGLLVSNGAGNTTDWTITGVSGGSNQVWLGNSDVTINAGGANQVILGNGAGLNGSVSITGGSSSDTEEVDL</sequence>
<name>A0ABX0JZ92_9PROT</name>
<dbReference type="EMBL" id="WOSY01000007">
    <property type="protein sequence ID" value="NHN88661.1"/>
    <property type="molecule type" value="Genomic_DNA"/>
</dbReference>
<reference evidence="1 2" key="1">
    <citation type="journal article" date="2020" name="Int. J. Syst. Evol. Microbiol.">
        <title>Novel acetic acid bacteria from cider fermentations: Acetobacter conturbans sp. nov. and Acetobacter fallax sp. nov.</title>
        <authorList>
            <person name="Sombolestani A.S."/>
            <person name="Cleenwerck I."/>
            <person name="Cnockaert M."/>
            <person name="Borremans W."/>
            <person name="Wieme A.D."/>
            <person name="De Vuyst L."/>
            <person name="Vandamme P."/>
        </authorList>
    </citation>
    <scope>NUCLEOTIDE SEQUENCE [LARGE SCALE GENOMIC DNA]</scope>
    <source>
        <strain evidence="1 2">LMG 1627</strain>
    </source>
</reference>
<comment type="caution">
    <text evidence="1">The sequence shown here is derived from an EMBL/GenBank/DDBJ whole genome shotgun (WGS) entry which is preliminary data.</text>
</comment>
<proteinExistence type="predicted"/>
<dbReference type="RefSeq" id="WP_173569992.1">
    <property type="nucleotide sequence ID" value="NZ_WOSY01000007.1"/>
</dbReference>
<accession>A0ABX0JZ92</accession>
<protein>
    <submittedName>
        <fullName evidence="1">Uncharacterized protein</fullName>
    </submittedName>
</protein>